<comment type="cofactor">
    <cofactor evidence="1">
        <name>L-ascorbate</name>
        <dbReference type="ChEBI" id="CHEBI:38290"/>
    </cofactor>
</comment>
<dbReference type="Gene3D" id="2.60.120.620">
    <property type="entry name" value="q2cbj1_9rhob like domain"/>
    <property type="match status" value="1"/>
</dbReference>
<dbReference type="GO" id="GO:0031418">
    <property type="term" value="F:L-ascorbic acid binding"/>
    <property type="evidence" value="ECO:0007669"/>
    <property type="project" value="InterPro"/>
</dbReference>
<dbReference type="GeneID" id="85456798"/>
<evidence type="ECO:0000256" key="4">
    <source>
        <dbReference type="ARBA" id="ARBA00023002"/>
    </source>
</evidence>
<dbReference type="GO" id="GO:0004656">
    <property type="term" value="F:procollagen-proline 4-dioxygenase activity"/>
    <property type="evidence" value="ECO:0007669"/>
    <property type="project" value="TreeGrafter"/>
</dbReference>
<dbReference type="PANTHER" id="PTHR10869">
    <property type="entry name" value="PROLYL 4-HYDROXYLASE ALPHA SUBUNIT"/>
    <property type="match status" value="1"/>
</dbReference>
<proteinExistence type="predicted"/>
<evidence type="ECO:0000256" key="2">
    <source>
        <dbReference type="ARBA" id="ARBA00022723"/>
    </source>
</evidence>
<dbReference type="GO" id="GO:0005783">
    <property type="term" value="C:endoplasmic reticulum"/>
    <property type="evidence" value="ECO:0007669"/>
    <property type="project" value="TreeGrafter"/>
</dbReference>
<dbReference type="EMBL" id="JAHMHR010000018">
    <property type="protein sequence ID" value="KAK1676183.1"/>
    <property type="molecule type" value="Genomic_DNA"/>
</dbReference>
<evidence type="ECO:0000259" key="6">
    <source>
        <dbReference type="SMART" id="SM00702"/>
    </source>
</evidence>
<keyword evidence="3" id="KW-0223">Dioxygenase</keyword>
<dbReference type="GO" id="GO:0005506">
    <property type="term" value="F:iron ion binding"/>
    <property type="evidence" value="ECO:0007669"/>
    <property type="project" value="InterPro"/>
</dbReference>
<dbReference type="RefSeq" id="XP_060430186.1">
    <property type="nucleotide sequence ID" value="XM_060572272.1"/>
</dbReference>
<gene>
    <name evidence="7" type="ORF">BDP55DRAFT_631351</name>
</gene>
<sequence length="345" mass="38571">MSAFTKILGLSAYTALVAISFPYIQQHNIPSRLQTSLNKLFSTPTDDIFSDPEVLTTEPYICQSQNYTMQIVSLDPLVIYIHNFLSEADIISLLEAGEPAFKPSYVVKNGRTQGTPGRTSWSAGLPADDIAVECVLARAEDFLGTMMAPGRDEIGPPQLVRYTKGQRFNVHHDWYDDFQPDVRTGRRRKWNRVASFFAILEDDCTGGETWFPKIEAITPQHRRVDGEGTMWRKHNDGGIAFKPVRGNAVFWVNLHENGTGDGRVVHAGLPVGDGLKTAMNIWPRRYLGPEAWREGEGPEDEFEGENVSVVKGEKGEKVMGKVMVEEKEEELVVDDAEADPIQKSD</sequence>
<evidence type="ECO:0000313" key="7">
    <source>
        <dbReference type="EMBL" id="KAK1676183.1"/>
    </source>
</evidence>
<evidence type="ECO:0000256" key="3">
    <source>
        <dbReference type="ARBA" id="ARBA00022964"/>
    </source>
</evidence>
<dbReference type="SMART" id="SM00702">
    <property type="entry name" value="P4Hc"/>
    <property type="match status" value="1"/>
</dbReference>
<dbReference type="AlphaFoldDB" id="A0AAJ0APF7"/>
<evidence type="ECO:0000313" key="8">
    <source>
        <dbReference type="Proteomes" id="UP001224890"/>
    </source>
</evidence>
<keyword evidence="2" id="KW-0479">Metal-binding</keyword>
<protein>
    <submittedName>
        <fullName evidence="7">2OG-Fe(II) oxygenase family oxidoreductase</fullName>
    </submittedName>
</protein>
<organism evidence="7 8">
    <name type="scientific">Colletotrichum godetiae</name>
    <dbReference type="NCBI Taxonomy" id="1209918"/>
    <lineage>
        <taxon>Eukaryota</taxon>
        <taxon>Fungi</taxon>
        <taxon>Dikarya</taxon>
        <taxon>Ascomycota</taxon>
        <taxon>Pezizomycotina</taxon>
        <taxon>Sordariomycetes</taxon>
        <taxon>Hypocreomycetidae</taxon>
        <taxon>Glomerellales</taxon>
        <taxon>Glomerellaceae</taxon>
        <taxon>Colletotrichum</taxon>
        <taxon>Colletotrichum acutatum species complex</taxon>
    </lineage>
</organism>
<dbReference type="InterPro" id="IPR006620">
    <property type="entry name" value="Pro_4_hyd_alph"/>
</dbReference>
<keyword evidence="5" id="KW-0408">Iron</keyword>
<feature type="domain" description="Prolyl 4-hydroxylase alpha subunit" evidence="6">
    <location>
        <begin position="76"/>
        <end position="284"/>
    </location>
</feature>
<keyword evidence="4" id="KW-0560">Oxidoreductase</keyword>
<dbReference type="Proteomes" id="UP001224890">
    <property type="component" value="Unassembled WGS sequence"/>
</dbReference>
<evidence type="ECO:0000256" key="1">
    <source>
        <dbReference type="ARBA" id="ARBA00001961"/>
    </source>
</evidence>
<dbReference type="InterPro" id="IPR045054">
    <property type="entry name" value="P4HA-like"/>
</dbReference>
<accession>A0AAJ0APF7</accession>
<name>A0AAJ0APF7_9PEZI</name>
<reference evidence="7" key="1">
    <citation type="submission" date="2021-06" db="EMBL/GenBank/DDBJ databases">
        <title>Comparative genomics, transcriptomics and evolutionary studies reveal genomic signatures of adaptation to plant cell wall in hemibiotrophic fungi.</title>
        <authorList>
            <consortium name="DOE Joint Genome Institute"/>
            <person name="Baroncelli R."/>
            <person name="Diaz J.F."/>
            <person name="Benocci T."/>
            <person name="Peng M."/>
            <person name="Battaglia E."/>
            <person name="Haridas S."/>
            <person name="Andreopoulos W."/>
            <person name="Labutti K."/>
            <person name="Pangilinan J."/>
            <person name="Floch G.L."/>
            <person name="Makela M.R."/>
            <person name="Henrissat B."/>
            <person name="Grigoriev I.V."/>
            <person name="Crouch J.A."/>
            <person name="De Vries R.P."/>
            <person name="Sukno S.A."/>
            <person name="Thon M.R."/>
        </authorList>
    </citation>
    <scope>NUCLEOTIDE SEQUENCE</scope>
    <source>
        <strain evidence="7">CBS 193.32</strain>
    </source>
</reference>
<keyword evidence="8" id="KW-1185">Reference proteome</keyword>
<dbReference type="PANTHER" id="PTHR10869:SF242">
    <property type="entry name" value="PROLYL 4-HYDROXYLASE ALPHA SUBUNIT DOMAIN-CONTAINING PROTEIN"/>
    <property type="match status" value="1"/>
</dbReference>
<dbReference type="InterPro" id="IPR044862">
    <property type="entry name" value="Pro_4_hyd_alph_FE2OG_OXY"/>
</dbReference>
<evidence type="ECO:0000256" key="5">
    <source>
        <dbReference type="ARBA" id="ARBA00023004"/>
    </source>
</evidence>
<dbReference type="Pfam" id="PF13640">
    <property type="entry name" value="2OG-FeII_Oxy_3"/>
    <property type="match status" value="1"/>
</dbReference>
<comment type="caution">
    <text evidence="7">The sequence shown here is derived from an EMBL/GenBank/DDBJ whole genome shotgun (WGS) entry which is preliminary data.</text>
</comment>